<dbReference type="InterPro" id="IPR006124">
    <property type="entry name" value="Metalloenzyme"/>
</dbReference>
<protein>
    <recommendedName>
        <fullName evidence="6 7">Phosphopentomutase</fullName>
        <ecNumber evidence="6 7">5.4.2.7</ecNumber>
    </recommendedName>
    <alternativeName>
        <fullName evidence="6">Phosphodeoxyribomutase</fullName>
    </alternativeName>
</protein>
<feature type="binding site" evidence="6">
    <location>
        <position position="326"/>
    </location>
    <ligand>
        <name>Mn(2+)</name>
        <dbReference type="ChEBI" id="CHEBI:29035"/>
        <label>1</label>
    </ligand>
</feature>
<name>A0A347ZUY7_9CHLR</name>
<dbReference type="UniPathway" id="UPA00087">
    <property type="reaction ID" value="UER00173"/>
</dbReference>
<comment type="catalytic activity">
    <reaction evidence="6">
        <text>2-deoxy-alpha-D-ribose 1-phosphate = 2-deoxy-D-ribose 5-phosphate</text>
        <dbReference type="Rhea" id="RHEA:27658"/>
        <dbReference type="ChEBI" id="CHEBI:57259"/>
        <dbReference type="ChEBI" id="CHEBI:62877"/>
        <dbReference type="EC" id="5.4.2.7"/>
    </reaction>
</comment>
<dbReference type="GO" id="GO:0005829">
    <property type="term" value="C:cytosol"/>
    <property type="evidence" value="ECO:0007669"/>
    <property type="project" value="TreeGrafter"/>
</dbReference>
<evidence type="ECO:0000256" key="6">
    <source>
        <dbReference type="HAMAP-Rule" id="MF_00740"/>
    </source>
</evidence>
<dbReference type="PIRSF" id="PIRSF001491">
    <property type="entry name" value="Ppentomutase"/>
    <property type="match status" value="1"/>
</dbReference>
<comment type="cofactor">
    <cofactor evidence="6">
        <name>Mn(2+)</name>
        <dbReference type="ChEBI" id="CHEBI:29035"/>
    </cofactor>
    <text evidence="6">Binds 2 manganese ions.</text>
</comment>
<dbReference type="HAMAP" id="MF_00740">
    <property type="entry name" value="Phosphopentomut"/>
    <property type="match status" value="1"/>
</dbReference>
<dbReference type="GO" id="GO:0030145">
    <property type="term" value="F:manganese ion binding"/>
    <property type="evidence" value="ECO:0007669"/>
    <property type="project" value="UniProtKB-UniRule"/>
</dbReference>
<feature type="binding site" evidence="6">
    <location>
        <position position="338"/>
    </location>
    <ligand>
        <name>Mn(2+)</name>
        <dbReference type="ChEBI" id="CHEBI:29035"/>
        <label>2</label>
    </ligand>
</feature>
<comment type="catalytic activity">
    <reaction evidence="6">
        <text>alpha-D-ribose 1-phosphate = D-ribose 5-phosphate</text>
        <dbReference type="Rhea" id="RHEA:18793"/>
        <dbReference type="ChEBI" id="CHEBI:57720"/>
        <dbReference type="ChEBI" id="CHEBI:78346"/>
        <dbReference type="EC" id="5.4.2.7"/>
    </reaction>
</comment>
<dbReference type="GO" id="GO:0008973">
    <property type="term" value="F:phosphopentomutase activity"/>
    <property type="evidence" value="ECO:0007669"/>
    <property type="project" value="UniProtKB-UniRule"/>
</dbReference>
<keyword evidence="10" id="KW-1185">Reference proteome</keyword>
<evidence type="ECO:0000256" key="7">
    <source>
        <dbReference type="NCBIfam" id="TIGR01696"/>
    </source>
</evidence>
<dbReference type="CDD" id="cd16009">
    <property type="entry name" value="PPM"/>
    <property type="match status" value="1"/>
</dbReference>
<feature type="binding site" evidence="6">
    <location>
        <position position="285"/>
    </location>
    <ligand>
        <name>Mn(2+)</name>
        <dbReference type="ChEBI" id="CHEBI:29035"/>
        <label>2</label>
    </ligand>
</feature>
<dbReference type="InterPro" id="IPR017850">
    <property type="entry name" value="Alkaline_phosphatase_core_sf"/>
</dbReference>
<accession>A0A347ZUY7</accession>
<dbReference type="OrthoDB" id="9769930at2"/>
<evidence type="ECO:0000256" key="3">
    <source>
        <dbReference type="ARBA" id="ARBA00022723"/>
    </source>
</evidence>
<dbReference type="Proteomes" id="UP000256388">
    <property type="component" value="Unassembled WGS sequence"/>
</dbReference>
<gene>
    <name evidence="6" type="primary">deoB</name>
    <name evidence="9" type="ORF">DFR64_0151</name>
</gene>
<dbReference type="InterPro" id="IPR024052">
    <property type="entry name" value="Phosphopentomutase_DeoB_cap_sf"/>
</dbReference>
<dbReference type="GO" id="GO:0000287">
    <property type="term" value="F:magnesium ion binding"/>
    <property type="evidence" value="ECO:0007669"/>
    <property type="project" value="UniProtKB-UniRule"/>
</dbReference>
<proteinExistence type="inferred from homology"/>
<evidence type="ECO:0000256" key="4">
    <source>
        <dbReference type="ARBA" id="ARBA00023211"/>
    </source>
</evidence>
<dbReference type="Gene3D" id="3.40.720.10">
    <property type="entry name" value="Alkaline Phosphatase, subunit A"/>
    <property type="match status" value="1"/>
</dbReference>
<dbReference type="PANTHER" id="PTHR21110">
    <property type="entry name" value="PHOSPHOPENTOMUTASE"/>
    <property type="match status" value="1"/>
</dbReference>
<comment type="function">
    <text evidence="6">Isomerase that catalyzes the conversion of deoxy-ribose 1-phosphate (dRib-1-P) and ribose 1-phosphate (Rib-1-P) to deoxy-ribose 5-phosphate (dRib-5-P) and ribose 5-phosphate (Rib-5-P), respectively.</text>
</comment>
<comment type="pathway">
    <text evidence="6">Carbohydrate degradation; 2-deoxy-D-ribose 1-phosphate degradation; D-glyceraldehyde 3-phosphate and acetaldehyde from 2-deoxy-alpha-D-ribose 1-phosphate: step 1/2.</text>
</comment>
<evidence type="ECO:0000313" key="10">
    <source>
        <dbReference type="Proteomes" id="UP000256388"/>
    </source>
</evidence>
<dbReference type="Gene3D" id="3.30.70.1250">
    <property type="entry name" value="Phosphopentomutase"/>
    <property type="match status" value="1"/>
</dbReference>
<dbReference type="PANTHER" id="PTHR21110:SF0">
    <property type="entry name" value="PHOSPHOPENTOMUTASE"/>
    <property type="match status" value="1"/>
</dbReference>
<organism evidence="9 10">
    <name type="scientific">Pelolinea submarina</name>
    <dbReference type="NCBI Taxonomy" id="913107"/>
    <lineage>
        <taxon>Bacteria</taxon>
        <taxon>Bacillati</taxon>
        <taxon>Chloroflexota</taxon>
        <taxon>Anaerolineae</taxon>
        <taxon>Anaerolineales</taxon>
        <taxon>Anaerolineaceae</taxon>
        <taxon>Pelolinea</taxon>
    </lineage>
</organism>
<keyword evidence="5 6" id="KW-0413">Isomerase</keyword>
<comment type="caution">
    <text evidence="9">The sequence shown here is derived from an EMBL/GenBank/DDBJ whole genome shotgun (WGS) entry which is preliminary data.</text>
</comment>
<dbReference type="SUPFAM" id="SSF143856">
    <property type="entry name" value="DeoB insert domain-like"/>
    <property type="match status" value="1"/>
</dbReference>
<dbReference type="AlphaFoldDB" id="A0A347ZUY7"/>
<dbReference type="InterPro" id="IPR010045">
    <property type="entry name" value="DeoB"/>
</dbReference>
<reference evidence="9 10" key="1">
    <citation type="submission" date="2018-08" db="EMBL/GenBank/DDBJ databases">
        <title>Genomic Encyclopedia of Type Strains, Phase IV (KMG-IV): sequencing the most valuable type-strain genomes for metagenomic binning, comparative biology and taxonomic classification.</title>
        <authorList>
            <person name="Goeker M."/>
        </authorList>
    </citation>
    <scope>NUCLEOTIDE SEQUENCE [LARGE SCALE GENOMIC DNA]</scope>
    <source>
        <strain evidence="9 10">DSM 23923</strain>
    </source>
</reference>
<dbReference type="GO" id="GO:0006015">
    <property type="term" value="P:5-phosphoribose 1-diphosphate biosynthetic process"/>
    <property type="evidence" value="ECO:0007669"/>
    <property type="project" value="UniProtKB-UniPathway"/>
</dbReference>
<dbReference type="GO" id="GO:0006018">
    <property type="term" value="P:2-deoxyribose 1-phosphate catabolic process"/>
    <property type="evidence" value="ECO:0007669"/>
    <property type="project" value="UniProtKB-UniRule"/>
</dbReference>
<dbReference type="GO" id="GO:0043094">
    <property type="term" value="P:metabolic compound salvage"/>
    <property type="evidence" value="ECO:0007669"/>
    <property type="project" value="UniProtKB-UniRule"/>
</dbReference>
<keyword evidence="4 6" id="KW-0464">Manganese</keyword>
<evidence type="ECO:0000313" key="9">
    <source>
        <dbReference type="EMBL" id="REG10297.1"/>
    </source>
</evidence>
<feature type="binding site" evidence="6">
    <location>
        <position position="290"/>
    </location>
    <ligand>
        <name>Mn(2+)</name>
        <dbReference type="ChEBI" id="CHEBI:29035"/>
        <label>2</label>
    </ligand>
</feature>
<dbReference type="EC" id="5.4.2.7" evidence="6 7"/>
<comment type="similarity">
    <text evidence="1 6">Belongs to the phosphopentomutase family.</text>
</comment>
<dbReference type="GO" id="GO:0009117">
    <property type="term" value="P:nucleotide metabolic process"/>
    <property type="evidence" value="ECO:0007669"/>
    <property type="project" value="UniProtKB-UniRule"/>
</dbReference>
<dbReference type="EMBL" id="QUMS01000001">
    <property type="protein sequence ID" value="REG10297.1"/>
    <property type="molecule type" value="Genomic_DNA"/>
</dbReference>
<dbReference type="NCBIfam" id="NF003766">
    <property type="entry name" value="PRK05362.1"/>
    <property type="match status" value="1"/>
</dbReference>
<keyword evidence="2 6" id="KW-0963">Cytoplasm</keyword>
<sequence>MDIKRIAVIVIDGVGAGELPDAAEYGDVGSNSLSNTARVLGGINLPNMGEIGIGNITPIQGVSPRKETRGAYGKCTEISKGKDSVTGHWELMGVEVKKPFPTYPNGFPPEVLDEFKRLTGYDVLGNKPASGTEIIKELGEEHMRTGKPIVYTSADSVFQIAAHEDIIPIPELYNLCDISRKMLTGEHAVGRVIARPFIGDSAETFTRTKRRHDYPLLAPTDTMLDTLIKAGHKVYATGKIDDLFGGRGITKTHHSVFNMESIQAMVDFMDENFTGMLFANLVEFDMTYGHRNDAKGYAQKLEEFDAFVPTIRARMQPTDIAMVVADHGVDPTTVSTDHSREYIPLLVFGEQVKNNVDLGIRGSFADVAATIAEALAVTPPVIGKSFLKEISVD</sequence>
<dbReference type="RefSeq" id="WP_116223489.1">
    <property type="nucleotide sequence ID" value="NZ_AP018437.1"/>
</dbReference>
<feature type="binding site" evidence="6">
    <location>
        <position position="12"/>
    </location>
    <ligand>
        <name>Mn(2+)</name>
        <dbReference type="ChEBI" id="CHEBI:29035"/>
        <label>1</label>
    </ligand>
</feature>
<evidence type="ECO:0000256" key="2">
    <source>
        <dbReference type="ARBA" id="ARBA00022490"/>
    </source>
</evidence>
<evidence type="ECO:0000256" key="1">
    <source>
        <dbReference type="ARBA" id="ARBA00010373"/>
    </source>
</evidence>
<feature type="domain" description="Metalloenzyme" evidence="8">
    <location>
        <begin position="4"/>
        <end position="377"/>
    </location>
</feature>
<comment type="subcellular location">
    <subcellularLocation>
        <location evidence="6">Cytoplasm</location>
    </subcellularLocation>
</comment>
<evidence type="ECO:0000256" key="5">
    <source>
        <dbReference type="ARBA" id="ARBA00023235"/>
    </source>
</evidence>
<dbReference type="NCBIfam" id="TIGR01696">
    <property type="entry name" value="deoB"/>
    <property type="match status" value="1"/>
</dbReference>
<evidence type="ECO:0000259" key="8">
    <source>
        <dbReference type="Pfam" id="PF01676"/>
    </source>
</evidence>
<dbReference type="FunFam" id="3.30.70.1250:FF:000001">
    <property type="entry name" value="Phosphopentomutase"/>
    <property type="match status" value="1"/>
</dbReference>
<dbReference type="SUPFAM" id="SSF53649">
    <property type="entry name" value="Alkaline phosphatase-like"/>
    <property type="match status" value="1"/>
</dbReference>
<dbReference type="Pfam" id="PF01676">
    <property type="entry name" value="Metalloenzyme"/>
    <property type="match status" value="1"/>
</dbReference>
<keyword evidence="3 6" id="KW-0479">Metal-binding</keyword>
<feature type="binding site" evidence="6">
    <location>
        <position position="327"/>
    </location>
    <ligand>
        <name>Mn(2+)</name>
        <dbReference type="ChEBI" id="CHEBI:29035"/>
        <label>1</label>
    </ligand>
</feature>